<proteinExistence type="predicted"/>
<evidence type="ECO:0000259" key="1">
    <source>
        <dbReference type="Pfam" id="PF00551"/>
    </source>
</evidence>
<dbReference type="RefSeq" id="WP_145210994.1">
    <property type="nucleotide sequence ID" value="NZ_CP036432.1"/>
</dbReference>
<keyword evidence="2" id="KW-0808">Transferase</keyword>
<gene>
    <name evidence="2" type="primary">fmt_2</name>
    <name evidence="2" type="ORF">TBK1r_26830</name>
</gene>
<evidence type="ECO:0000313" key="2">
    <source>
        <dbReference type="EMBL" id="QDV83741.1"/>
    </source>
</evidence>
<accession>A0ABX5XPI3</accession>
<dbReference type="PANTHER" id="PTHR11138:SF5">
    <property type="entry name" value="METHIONYL-TRNA FORMYLTRANSFERASE, MITOCHONDRIAL"/>
    <property type="match status" value="1"/>
</dbReference>
<dbReference type="GO" id="GO:0004479">
    <property type="term" value="F:methionyl-tRNA formyltransferase activity"/>
    <property type="evidence" value="ECO:0007669"/>
    <property type="project" value="UniProtKB-EC"/>
</dbReference>
<dbReference type="InterPro" id="IPR036477">
    <property type="entry name" value="Formyl_transf_N_sf"/>
</dbReference>
<dbReference type="EMBL" id="CP036432">
    <property type="protein sequence ID" value="QDV83741.1"/>
    <property type="molecule type" value="Genomic_DNA"/>
</dbReference>
<dbReference type="Pfam" id="PF00551">
    <property type="entry name" value="Formyl_trans_N"/>
    <property type="match status" value="1"/>
</dbReference>
<protein>
    <submittedName>
        <fullName evidence="2">Methionyl-tRNA formyltransferase</fullName>
        <ecNumber evidence="2">2.1.2.9</ecNumber>
    </submittedName>
</protein>
<reference evidence="2 3" key="1">
    <citation type="submission" date="2019-02" db="EMBL/GenBank/DDBJ databases">
        <title>Deep-cultivation of Planctomycetes and their phenomic and genomic characterization uncovers novel biology.</title>
        <authorList>
            <person name="Wiegand S."/>
            <person name="Jogler M."/>
            <person name="Boedeker C."/>
            <person name="Pinto D."/>
            <person name="Vollmers J."/>
            <person name="Rivas-Marin E."/>
            <person name="Kohn T."/>
            <person name="Peeters S.H."/>
            <person name="Heuer A."/>
            <person name="Rast P."/>
            <person name="Oberbeckmann S."/>
            <person name="Bunk B."/>
            <person name="Jeske O."/>
            <person name="Meyerdierks A."/>
            <person name="Storesund J.E."/>
            <person name="Kallscheuer N."/>
            <person name="Luecker S."/>
            <person name="Lage O.M."/>
            <person name="Pohl T."/>
            <person name="Merkel B.J."/>
            <person name="Hornburger P."/>
            <person name="Mueller R.-W."/>
            <person name="Bruemmer F."/>
            <person name="Labrenz M."/>
            <person name="Spormann A.M."/>
            <person name="Op den Camp H."/>
            <person name="Overmann J."/>
            <person name="Amann R."/>
            <person name="Jetten M.S.M."/>
            <person name="Mascher T."/>
            <person name="Medema M.H."/>
            <person name="Devos D.P."/>
            <person name="Kaster A.-K."/>
            <person name="Ovreas L."/>
            <person name="Rohde M."/>
            <person name="Galperin M.Y."/>
            <person name="Jogler C."/>
        </authorList>
    </citation>
    <scope>NUCLEOTIDE SEQUENCE [LARGE SCALE GENOMIC DNA]</scope>
    <source>
        <strain evidence="2 3">TBK1r</strain>
    </source>
</reference>
<name>A0ABX5XPI3_9BACT</name>
<dbReference type="PANTHER" id="PTHR11138">
    <property type="entry name" value="METHIONYL-TRNA FORMYLTRANSFERASE"/>
    <property type="match status" value="1"/>
</dbReference>
<organism evidence="2 3">
    <name type="scientific">Stieleria magnilauensis</name>
    <dbReference type="NCBI Taxonomy" id="2527963"/>
    <lineage>
        <taxon>Bacteria</taxon>
        <taxon>Pseudomonadati</taxon>
        <taxon>Planctomycetota</taxon>
        <taxon>Planctomycetia</taxon>
        <taxon>Pirellulales</taxon>
        <taxon>Pirellulaceae</taxon>
        <taxon>Stieleria</taxon>
    </lineage>
</organism>
<sequence>MKTAGDSDSSNQVRVLFAGFGRLGLSIMRNLLASSGEVIVLGMMPASNLSRYRFLVDHPSEIELLQLAHDNHVRILTAPSINSDEFRSELLNLSPDVLLIGSWAEIIKQPVLSIAKERVINCHGSLLPKYRGACPQIATIFNGDKSAGITFHLIDEGIDTGHILRQQDVEVRPRDTAIQLDERIANRFGESVVELLCDFKNGAIVPQKQTGGASYVPKEHPEWAWIPWEEDPEVIDRRIRALHGILPLITSDGQLAFGFDEGEVVKSNTTRINGRAFNLFQIRSQLRPGTVLAVDSENVVVCTRNPDFVVQLKLPLIVQDGQTPPVIRPGERFFSIAVQNILKSA</sequence>
<dbReference type="InterPro" id="IPR002376">
    <property type="entry name" value="Formyl_transf_N"/>
</dbReference>
<dbReference type="EC" id="2.1.2.9" evidence="2"/>
<dbReference type="Proteomes" id="UP000318081">
    <property type="component" value="Chromosome"/>
</dbReference>
<evidence type="ECO:0000313" key="3">
    <source>
        <dbReference type="Proteomes" id="UP000318081"/>
    </source>
</evidence>
<dbReference type="SUPFAM" id="SSF53328">
    <property type="entry name" value="Formyltransferase"/>
    <property type="match status" value="1"/>
</dbReference>
<feature type="domain" description="Formyl transferase N-terminal" evidence="1">
    <location>
        <begin position="76"/>
        <end position="187"/>
    </location>
</feature>
<dbReference type="Gene3D" id="3.40.50.12230">
    <property type="match status" value="1"/>
</dbReference>
<keyword evidence="3" id="KW-1185">Reference proteome</keyword>